<dbReference type="Proteomes" id="UP000001554">
    <property type="component" value="Chromosome 6"/>
</dbReference>
<evidence type="ECO:0000313" key="2">
    <source>
        <dbReference type="EMBL" id="EEN60897.1"/>
    </source>
</evidence>
<feature type="region of interest" description="Disordered" evidence="1">
    <location>
        <begin position="176"/>
        <end position="208"/>
    </location>
</feature>
<proteinExistence type="predicted"/>
<feature type="region of interest" description="Disordered" evidence="1">
    <location>
        <begin position="430"/>
        <end position="452"/>
    </location>
</feature>
<dbReference type="OrthoDB" id="10002384at2759"/>
<dbReference type="GeneID" id="118417610"/>
<dbReference type="Pfam" id="PF15734">
    <property type="entry name" value="MIIP"/>
    <property type="match status" value="1"/>
</dbReference>
<evidence type="ECO:0000313" key="4">
    <source>
        <dbReference type="RefSeq" id="XP_035679109.1"/>
    </source>
</evidence>
<dbReference type="InterPro" id="IPR031466">
    <property type="entry name" value="MIIP"/>
</dbReference>
<accession>C3YFD4</accession>
<dbReference type="PANTHER" id="PTHR34831">
    <property type="entry name" value="MIGRATION AND INVASION-INHIBITORY PROTEIN"/>
    <property type="match status" value="1"/>
</dbReference>
<name>C3YFD4_BRAFL</name>
<feature type="compositionally biased region" description="Basic and acidic residues" evidence="1">
    <location>
        <begin position="182"/>
        <end position="206"/>
    </location>
</feature>
<reference evidence="3" key="2">
    <citation type="journal article" date="2020" name="Nat. Ecol. Evol.">
        <title>Deeply conserved synteny resolves early events in vertebrate evolution.</title>
        <authorList>
            <person name="Simakov O."/>
            <person name="Marletaz F."/>
            <person name="Yue J.X."/>
            <person name="O'Connell B."/>
            <person name="Jenkins J."/>
            <person name="Brandt A."/>
            <person name="Calef R."/>
            <person name="Tung C.H."/>
            <person name="Huang T.K."/>
            <person name="Schmutz J."/>
            <person name="Satoh N."/>
            <person name="Yu J.K."/>
            <person name="Putnam N.H."/>
            <person name="Green R.E."/>
            <person name="Rokhsar D.S."/>
        </authorList>
    </citation>
    <scope>NUCLEOTIDE SEQUENCE [LARGE SCALE GENOMIC DNA]</scope>
    <source>
        <strain evidence="3">S238N-H82</strain>
    </source>
</reference>
<dbReference type="EMBL" id="GG666509">
    <property type="protein sequence ID" value="EEN60897.1"/>
    <property type="molecule type" value="Genomic_DNA"/>
</dbReference>
<sequence length="489" mass="54182">MAEFPTELDDLRYENQLLIKKLRNRQAAVKESLKLVKASSVSQKRPRDTYKVPVDKTGDVLGVKDVENLPKEARSPDHKKTRVGDSTGVGWGSAVARQPARLRVRTPKKVTFVDEVSRPGGQLQDTVQGVERLPRFHSTPLREDGGKVLTAATQDVEDDTFPTGESTRHLLSEHLAGQESSLRVDHEPHTPHLYDEGNNRRAKETTKVPGSILRTPVKRRTMVGGGSNHGNQSAMTVGELQAQGREDDQPLLGYDWIAGLLDNDASSLDRSEGFFEELREFRRVNREECEHKATLEVKTPQFSRHKSPLPPAGASDDTHDCVHSYRLNSRLFPTPMHSNFAGDSECAICKSTRSGEETLESPAYVRVSVPRSSLVNSLRVKPHRKRSFDPSDTVGLSGHTLAGWQNSCPSTIPAASNLDLKSSVRFQPGARSMAPSVSVNTSVASRTRSADTRTRELLNTSHAMRYSLQVLEQERAKHKPAHSTNYPAL</sequence>
<protein>
    <submittedName>
        <fullName evidence="4">Uncharacterized protein LOC118417610</fullName>
    </submittedName>
</protein>
<dbReference type="GO" id="GO:0010972">
    <property type="term" value="P:negative regulation of G2/M transition of mitotic cell cycle"/>
    <property type="evidence" value="ECO:0007669"/>
    <property type="project" value="InterPro"/>
</dbReference>
<evidence type="ECO:0000256" key="1">
    <source>
        <dbReference type="SAM" id="MobiDB-lite"/>
    </source>
</evidence>
<dbReference type="eggNOG" id="ENOG502RZQ8">
    <property type="taxonomic scope" value="Eukaryota"/>
</dbReference>
<dbReference type="GO" id="GO:0030336">
    <property type="term" value="P:negative regulation of cell migration"/>
    <property type="evidence" value="ECO:0007669"/>
    <property type="project" value="InterPro"/>
</dbReference>
<reference evidence="4" key="3">
    <citation type="submission" date="2025-04" db="UniProtKB">
        <authorList>
            <consortium name="RefSeq"/>
        </authorList>
    </citation>
    <scope>IDENTIFICATION</scope>
    <source>
        <strain evidence="4">S238N-H82</strain>
        <tissue evidence="4">Testes</tissue>
    </source>
</reference>
<gene>
    <name evidence="4" type="primary">LOC118417610</name>
    <name evidence="2" type="ORF">BRAFLDRAFT_121645</name>
</gene>
<feature type="region of interest" description="Disordered" evidence="1">
    <location>
        <begin position="70"/>
        <end position="91"/>
    </location>
</feature>
<evidence type="ECO:0000313" key="3">
    <source>
        <dbReference type="Proteomes" id="UP000001554"/>
    </source>
</evidence>
<reference evidence="2" key="1">
    <citation type="journal article" date="2008" name="Nature">
        <title>The amphioxus genome and the evolution of the chordate karyotype.</title>
        <authorList>
            <consortium name="US DOE Joint Genome Institute (JGI-PGF)"/>
            <person name="Putnam N.H."/>
            <person name="Butts T."/>
            <person name="Ferrier D.E.K."/>
            <person name="Furlong R.F."/>
            <person name="Hellsten U."/>
            <person name="Kawashima T."/>
            <person name="Robinson-Rechavi M."/>
            <person name="Shoguchi E."/>
            <person name="Terry A."/>
            <person name="Yu J.-K."/>
            <person name="Benito-Gutierrez E.L."/>
            <person name="Dubchak I."/>
            <person name="Garcia-Fernandez J."/>
            <person name="Gibson-Brown J.J."/>
            <person name="Grigoriev I.V."/>
            <person name="Horton A.C."/>
            <person name="de Jong P.J."/>
            <person name="Jurka J."/>
            <person name="Kapitonov V.V."/>
            <person name="Kohara Y."/>
            <person name="Kuroki Y."/>
            <person name="Lindquist E."/>
            <person name="Lucas S."/>
            <person name="Osoegawa K."/>
            <person name="Pennacchio L.A."/>
            <person name="Salamov A.A."/>
            <person name="Satou Y."/>
            <person name="Sauka-Spengler T."/>
            <person name="Schmutz J."/>
            <person name="Shin-I T."/>
            <person name="Toyoda A."/>
            <person name="Bronner-Fraser M."/>
            <person name="Fujiyama A."/>
            <person name="Holland L.Z."/>
            <person name="Holland P.W.H."/>
            <person name="Satoh N."/>
            <person name="Rokhsar D.S."/>
        </authorList>
    </citation>
    <scope>NUCLEOTIDE SEQUENCE [LARGE SCALE GENOMIC DNA]</scope>
    <source>
        <strain evidence="2">S238N-H82</strain>
        <tissue evidence="2">Testes</tissue>
    </source>
</reference>
<dbReference type="AlphaFoldDB" id="C3YFD4"/>
<organism>
    <name type="scientific">Branchiostoma floridae</name>
    <name type="common">Florida lancelet</name>
    <name type="synonym">Amphioxus</name>
    <dbReference type="NCBI Taxonomy" id="7739"/>
    <lineage>
        <taxon>Eukaryota</taxon>
        <taxon>Metazoa</taxon>
        <taxon>Chordata</taxon>
        <taxon>Cephalochordata</taxon>
        <taxon>Leptocardii</taxon>
        <taxon>Amphioxiformes</taxon>
        <taxon>Branchiostomatidae</taxon>
        <taxon>Branchiostoma</taxon>
    </lineage>
</organism>
<dbReference type="PANTHER" id="PTHR34831:SF1">
    <property type="entry name" value="MIGRATION AND INVASION-INHIBITORY PROTEIN"/>
    <property type="match status" value="1"/>
</dbReference>
<dbReference type="KEGG" id="bfo:118417610"/>
<dbReference type="RefSeq" id="XP_035679109.1">
    <property type="nucleotide sequence ID" value="XM_035823216.1"/>
</dbReference>
<keyword evidence="3" id="KW-1185">Reference proteome</keyword>
<dbReference type="InParanoid" id="C3YFD4"/>